<dbReference type="GO" id="GO:0006308">
    <property type="term" value="P:DNA catabolic process"/>
    <property type="evidence" value="ECO:0007669"/>
    <property type="project" value="InterPro"/>
</dbReference>
<keyword evidence="2" id="KW-0540">Nuclease</keyword>
<dbReference type="GO" id="GO:0005634">
    <property type="term" value="C:nucleus"/>
    <property type="evidence" value="ECO:0007669"/>
    <property type="project" value="TreeGrafter"/>
</dbReference>
<dbReference type="Proteomes" id="UP000518266">
    <property type="component" value="Unassembled WGS sequence"/>
</dbReference>
<evidence type="ECO:0000313" key="8">
    <source>
        <dbReference type="Proteomes" id="UP000518266"/>
    </source>
</evidence>
<comment type="caution">
    <text evidence="7">The sequence shown here is derived from an EMBL/GenBank/DDBJ whole genome shotgun (WGS) entry which is preliminary data.</text>
</comment>
<dbReference type="AlphaFoldDB" id="A0A7J5YBZ1"/>
<keyword evidence="3" id="KW-0255">Endonuclease</keyword>
<evidence type="ECO:0000256" key="5">
    <source>
        <dbReference type="SAM" id="MobiDB-lite"/>
    </source>
</evidence>
<dbReference type="GO" id="GO:0004530">
    <property type="term" value="F:deoxyribonuclease I activity"/>
    <property type="evidence" value="ECO:0007669"/>
    <property type="project" value="TreeGrafter"/>
</dbReference>
<proteinExistence type="inferred from homology"/>
<evidence type="ECO:0000256" key="3">
    <source>
        <dbReference type="ARBA" id="ARBA00022759"/>
    </source>
</evidence>
<evidence type="ECO:0000313" key="7">
    <source>
        <dbReference type="EMBL" id="KAF3846982.1"/>
    </source>
</evidence>
<dbReference type="InterPro" id="IPR036691">
    <property type="entry name" value="Endo/exonu/phosph_ase_sf"/>
</dbReference>
<dbReference type="PANTHER" id="PTHR11371:SF29">
    <property type="entry name" value="DEOXYRIBONUCLEASE-1-LIKE 2"/>
    <property type="match status" value="1"/>
</dbReference>
<dbReference type="Gene3D" id="3.60.10.10">
    <property type="entry name" value="Endonuclease/exonuclease/phosphatase"/>
    <property type="match status" value="1"/>
</dbReference>
<dbReference type="Pfam" id="PF03372">
    <property type="entry name" value="Exo_endo_phos"/>
    <property type="match status" value="1"/>
</dbReference>
<comment type="similarity">
    <text evidence="1">Belongs to the DNase I family.</text>
</comment>
<keyword evidence="8" id="KW-1185">Reference proteome</keyword>
<dbReference type="InterPro" id="IPR005135">
    <property type="entry name" value="Endo/exonuclease/phosphatase"/>
</dbReference>
<evidence type="ECO:0000259" key="6">
    <source>
        <dbReference type="Pfam" id="PF03372"/>
    </source>
</evidence>
<evidence type="ECO:0000256" key="1">
    <source>
        <dbReference type="ARBA" id="ARBA00007359"/>
    </source>
</evidence>
<gene>
    <name evidence="7" type="ORF">F7725_004060</name>
</gene>
<protein>
    <recommendedName>
        <fullName evidence="6">Endonuclease/exonuclease/phosphatase domain-containing protein</fullName>
    </recommendedName>
</protein>
<name>A0A7J5YBZ1_DISMA</name>
<sequence>MKNFNREPFVVKFHSPYTAVKDFVLIPQHTCPNAAVKEIDALYDVAIYALSRWSTKNIMLLGDFNAGSKYVPKKRWQEIRLFTDKRFRWLITDNVDTTTKNVSDHFPVQPFEPEVLSLIQMSQDIPTECEWLKGSVSECGSSPSVYLCVFPVCPNPGQRKSENGPTHMEGSQQRTKARTMTPGGGRGERQRGRGRGGRGGGGRGG</sequence>
<reference evidence="7 8" key="1">
    <citation type="submission" date="2020-03" db="EMBL/GenBank/DDBJ databases">
        <title>Dissostichus mawsoni Genome sequencing and assembly.</title>
        <authorList>
            <person name="Park H."/>
        </authorList>
    </citation>
    <scope>NUCLEOTIDE SEQUENCE [LARGE SCALE GENOMIC DNA]</scope>
    <source>
        <strain evidence="7">DM0001</strain>
        <tissue evidence="7">Muscle</tissue>
    </source>
</reference>
<feature type="region of interest" description="Disordered" evidence="5">
    <location>
        <begin position="157"/>
        <end position="205"/>
    </location>
</feature>
<dbReference type="PANTHER" id="PTHR11371">
    <property type="entry name" value="DEOXYRIBONUCLEASE"/>
    <property type="match status" value="1"/>
</dbReference>
<dbReference type="GO" id="GO:0003677">
    <property type="term" value="F:DNA binding"/>
    <property type="evidence" value="ECO:0007669"/>
    <property type="project" value="TreeGrafter"/>
</dbReference>
<dbReference type="PRINTS" id="PR00130">
    <property type="entry name" value="DNASEI"/>
</dbReference>
<evidence type="ECO:0000256" key="4">
    <source>
        <dbReference type="ARBA" id="ARBA00022801"/>
    </source>
</evidence>
<dbReference type="InterPro" id="IPR016202">
    <property type="entry name" value="DNase_I"/>
</dbReference>
<dbReference type="EMBL" id="JAAKFY010000014">
    <property type="protein sequence ID" value="KAF3846982.1"/>
    <property type="molecule type" value="Genomic_DNA"/>
</dbReference>
<accession>A0A7J5YBZ1</accession>
<evidence type="ECO:0000256" key="2">
    <source>
        <dbReference type="ARBA" id="ARBA00022722"/>
    </source>
</evidence>
<dbReference type="OrthoDB" id="10061407at2759"/>
<feature type="domain" description="Endonuclease/exonuclease/phosphatase" evidence="6">
    <location>
        <begin position="13"/>
        <end position="101"/>
    </location>
</feature>
<dbReference type="SUPFAM" id="SSF56219">
    <property type="entry name" value="DNase I-like"/>
    <property type="match status" value="1"/>
</dbReference>
<keyword evidence="4" id="KW-0378">Hydrolase</keyword>
<dbReference type="SMART" id="SM00476">
    <property type="entry name" value="DNaseIc"/>
    <property type="match status" value="1"/>
</dbReference>
<organism evidence="7 8">
    <name type="scientific">Dissostichus mawsoni</name>
    <name type="common">Antarctic cod</name>
    <dbReference type="NCBI Taxonomy" id="36200"/>
    <lineage>
        <taxon>Eukaryota</taxon>
        <taxon>Metazoa</taxon>
        <taxon>Chordata</taxon>
        <taxon>Craniata</taxon>
        <taxon>Vertebrata</taxon>
        <taxon>Euteleostomi</taxon>
        <taxon>Actinopterygii</taxon>
        <taxon>Neopterygii</taxon>
        <taxon>Teleostei</taxon>
        <taxon>Neoteleostei</taxon>
        <taxon>Acanthomorphata</taxon>
        <taxon>Eupercaria</taxon>
        <taxon>Perciformes</taxon>
        <taxon>Notothenioidei</taxon>
        <taxon>Nototheniidae</taxon>
        <taxon>Dissostichus</taxon>
    </lineage>
</organism>